<dbReference type="Gene3D" id="3.30.2180.10">
    <property type="entry name" value="ATP12-like"/>
    <property type="match status" value="1"/>
</dbReference>
<dbReference type="InterPro" id="IPR011419">
    <property type="entry name" value="ATP12_ATP_synth-F1-assembly"/>
</dbReference>
<evidence type="ECO:0000256" key="1">
    <source>
        <dbReference type="ARBA" id="ARBA00004173"/>
    </source>
</evidence>
<accession>A0AAF3ER51</accession>
<dbReference type="PANTHER" id="PTHR21013:SF10">
    <property type="entry name" value="ATP SYNTHASE MITOCHONDRIAL F1 COMPLEX ASSEMBLY FACTOR 2"/>
    <property type="match status" value="1"/>
</dbReference>
<keyword evidence="5" id="KW-0143">Chaperone</keyword>
<evidence type="ECO:0000313" key="6">
    <source>
        <dbReference type="Proteomes" id="UP000887575"/>
    </source>
</evidence>
<keyword evidence="4" id="KW-0496">Mitochondrion</keyword>
<evidence type="ECO:0000313" key="7">
    <source>
        <dbReference type="WBParaSite" id="MBELARI_LOCUS16137"/>
    </source>
</evidence>
<evidence type="ECO:0000256" key="2">
    <source>
        <dbReference type="ARBA" id="ARBA00008231"/>
    </source>
</evidence>
<dbReference type="InterPro" id="IPR042272">
    <property type="entry name" value="ATP12_ATP_synth-F1-assembly_N"/>
</dbReference>
<sequence length="264" mass="30103">MNSLMRVTQRFNSNFAPLGSALVKRKRFYKKVDVIREDPFFKVTLDGRVLKTQAGKPLKVDSEPLALAIAEEWASQNENLEIGLMRLTGLAFTAHDNPLLCTKQSITDKLLEYLENDTILFYNDESTNLHEEQVKRWTPLIKNANTELGTSLKPITNLMDTVVSNEDRKRFGGWLLSHNEWALHGLQYAVESVKSVLIPFNVLQWKVTAPEAVELAALERKVQAQVWGEVEWAHGIEDEELLSRLSTACLFVYLNSNKMRTNDV</sequence>
<dbReference type="PANTHER" id="PTHR21013">
    <property type="entry name" value="ATP SYNTHASE MITOCHONDRIAL F1 COMPLEX ASSEMBLY FACTOR 2/ATP12 PROTEIN, MITOCHONDRIAL PRECURSOR"/>
    <property type="match status" value="1"/>
</dbReference>
<dbReference type="Gene3D" id="1.10.3580.10">
    <property type="entry name" value="ATP12 ATPase"/>
    <property type="match status" value="1"/>
</dbReference>
<dbReference type="GO" id="GO:0033615">
    <property type="term" value="P:mitochondrial proton-transporting ATP synthase complex assembly"/>
    <property type="evidence" value="ECO:0007669"/>
    <property type="project" value="TreeGrafter"/>
</dbReference>
<dbReference type="Proteomes" id="UP000887575">
    <property type="component" value="Unassembled WGS sequence"/>
</dbReference>
<evidence type="ECO:0008006" key="8">
    <source>
        <dbReference type="Google" id="ProtNLM"/>
    </source>
</evidence>
<dbReference type="WBParaSite" id="MBELARI_LOCUS16137">
    <property type="protein sequence ID" value="MBELARI_LOCUS16137"/>
    <property type="gene ID" value="MBELARI_LOCUS16137"/>
</dbReference>
<organism evidence="6 7">
    <name type="scientific">Mesorhabditis belari</name>
    <dbReference type="NCBI Taxonomy" id="2138241"/>
    <lineage>
        <taxon>Eukaryota</taxon>
        <taxon>Metazoa</taxon>
        <taxon>Ecdysozoa</taxon>
        <taxon>Nematoda</taxon>
        <taxon>Chromadorea</taxon>
        <taxon>Rhabditida</taxon>
        <taxon>Rhabditina</taxon>
        <taxon>Rhabditomorpha</taxon>
        <taxon>Rhabditoidea</taxon>
        <taxon>Rhabditidae</taxon>
        <taxon>Mesorhabditinae</taxon>
        <taxon>Mesorhabditis</taxon>
    </lineage>
</organism>
<reference evidence="7" key="1">
    <citation type="submission" date="2024-02" db="UniProtKB">
        <authorList>
            <consortium name="WormBaseParasite"/>
        </authorList>
    </citation>
    <scope>IDENTIFICATION</scope>
</reference>
<dbReference type="SUPFAM" id="SSF160909">
    <property type="entry name" value="ATP12-like"/>
    <property type="match status" value="1"/>
</dbReference>
<dbReference type="AlphaFoldDB" id="A0AAF3ER51"/>
<keyword evidence="6" id="KW-1185">Reference proteome</keyword>
<evidence type="ECO:0000256" key="3">
    <source>
        <dbReference type="ARBA" id="ARBA00022946"/>
    </source>
</evidence>
<keyword evidence="3" id="KW-0809">Transit peptide</keyword>
<evidence type="ECO:0000256" key="5">
    <source>
        <dbReference type="ARBA" id="ARBA00023186"/>
    </source>
</evidence>
<dbReference type="GO" id="GO:0005739">
    <property type="term" value="C:mitochondrion"/>
    <property type="evidence" value="ECO:0007669"/>
    <property type="project" value="UniProtKB-SubCell"/>
</dbReference>
<protein>
    <recommendedName>
        <fullName evidence="8">ATP synthase mitochondrial F1 complex assembly factor 2</fullName>
    </recommendedName>
</protein>
<evidence type="ECO:0000256" key="4">
    <source>
        <dbReference type="ARBA" id="ARBA00023128"/>
    </source>
</evidence>
<dbReference type="Pfam" id="PF07542">
    <property type="entry name" value="ATP12"/>
    <property type="match status" value="1"/>
</dbReference>
<comment type="subcellular location">
    <subcellularLocation>
        <location evidence="1">Mitochondrion</location>
    </subcellularLocation>
</comment>
<proteinExistence type="inferred from homology"/>
<name>A0AAF3ER51_9BILA</name>
<comment type="similarity">
    <text evidence="2">Belongs to the ATP12 family.</text>
</comment>
<dbReference type="InterPro" id="IPR023335">
    <property type="entry name" value="ATP12_ortho_dom_sf"/>
</dbReference>